<protein>
    <recommendedName>
        <fullName evidence="4">Lipoprotein</fullName>
    </recommendedName>
</protein>
<accession>A0AAU7QJZ3</accession>
<dbReference type="AlphaFoldDB" id="A0AAU7QJZ3"/>
<evidence type="ECO:0000256" key="2">
    <source>
        <dbReference type="SAM" id="SignalP"/>
    </source>
</evidence>
<feature type="chain" id="PRO_5043896619" description="Lipoprotein" evidence="2">
    <location>
        <begin position="24"/>
        <end position="63"/>
    </location>
</feature>
<evidence type="ECO:0008006" key="4">
    <source>
        <dbReference type="Google" id="ProtNLM"/>
    </source>
</evidence>
<feature type="region of interest" description="Disordered" evidence="1">
    <location>
        <begin position="35"/>
        <end position="63"/>
    </location>
</feature>
<name>A0AAU7QJZ3_9GAMM</name>
<dbReference type="RefSeq" id="WP_007806744.1">
    <property type="nucleotide sequence ID" value="NZ_CP157948.1"/>
</dbReference>
<keyword evidence="2" id="KW-0732">Signal</keyword>
<organism evidence="3">
    <name type="scientific">Rhodanobacter sp. IGA1.0</name>
    <dbReference type="NCBI Taxonomy" id="3158582"/>
    <lineage>
        <taxon>Bacteria</taxon>
        <taxon>Pseudomonadati</taxon>
        <taxon>Pseudomonadota</taxon>
        <taxon>Gammaproteobacteria</taxon>
        <taxon>Lysobacterales</taxon>
        <taxon>Rhodanobacteraceae</taxon>
        <taxon>Rhodanobacter</taxon>
    </lineage>
</organism>
<evidence type="ECO:0000313" key="3">
    <source>
        <dbReference type="EMBL" id="XBS89811.1"/>
    </source>
</evidence>
<dbReference type="PROSITE" id="PS51257">
    <property type="entry name" value="PROKAR_LIPOPROTEIN"/>
    <property type="match status" value="1"/>
</dbReference>
<proteinExistence type="predicted"/>
<feature type="signal peptide" evidence="2">
    <location>
        <begin position="1"/>
        <end position="23"/>
    </location>
</feature>
<sequence>MRRFMTTTLIAASVLVGSLSLQGCIVVPPRDHGYVGYHHDHDRGHDNDRRHDRDRDRDDDRWH</sequence>
<evidence type="ECO:0000256" key="1">
    <source>
        <dbReference type="SAM" id="MobiDB-lite"/>
    </source>
</evidence>
<dbReference type="EMBL" id="CP157948">
    <property type="protein sequence ID" value="XBS89811.1"/>
    <property type="molecule type" value="Genomic_DNA"/>
</dbReference>
<reference evidence="3" key="1">
    <citation type="submission" date="2024-06" db="EMBL/GenBank/DDBJ databases">
        <authorList>
            <person name="Sun Y."/>
        </authorList>
    </citation>
    <scope>NUCLEOTIDE SEQUENCE</scope>
    <source>
        <strain evidence="3">IGA1.0</strain>
    </source>
</reference>
<gene>
    <name evidence="3" type="ORF">ABNK63_15670</name>
</gene>